<evidence type="ECO:0000313" key="3">
    <source>
        <dbReference type="Proteomes" id="UP000248326"/>
    </source>
</evidence>
<dbReference type="RefSeq" id="WP_170130895.1">
    <property type="nucleotide sequence ID" value="NZ_QJSX01000003.1"/>
</dbReference>
<dbReference type="AlphaFoldDB" id="A0A318SAE5"/>
<gene>
    <name evidence="2" type="ORF">DES52_103201</name>
</gene>
<accession>A0A318SAE5</accession>
<sequence>MTEPQDRSEDNVPQEQVQDNPNWGGDKKLPEQDGQEYWEDVTDENREPPEDRPS</sequence>
<feature type="region of interest" description="Disordered" evidence="1">
    <location>
        <begin position="1"/>
        <end position="54"/>
    </location>
</feature>
<dbReference type="Proteomes" id="UP000248326">
    <property type="component" value="Unassembled WGS sequence"/>
</dbReference>
<name>A0A318SAE5_9DEIO</name>
<feature type="compositionally biased region" description="Basic and acidic residues" evidence="1">
    <location>
        <begin position="43"/>
        <end position="54"/>
    </location>
</feature>
<dbReference type="EMBL" id="QJSX01000003">
    <property type="protein sequence ID" value="PYE55368.1"/>
    <property type="molecule type" value="Genomic_DNA"/>
</dbReference>
<keyword evidence="3" id="KW-1185">Reference proteome</keyword>
<evidence type="ECO:0000313" key="2">
    <source>
        <dbReference type="EMBL" id="PYE55368.1"/>
    </source>
</evidence>
<protein>
    <submittedName>
        <fullName evidence="2">Uncharacterized protein</fullName>
    </submittedName>
</protein>
<organism evidence="2 3">
    <name type="scientific">Deinococcus yavapaiensis KR-236</name>
    <dbReference type="NCBI Taxonomy" id="694435"/>
    <lineage>
        <taxon>Bacteria</taxon>
        <taxon>Thermotogati</taxon>
        <taxon>Deinococcota</taxon>
        <taxon>Deinococci</taxon>
        <taxon>Deinococcales</taxon>
        <taxon>Deinococcaceae</taxon>
        <taxon>Deinococcus</taxon>
    </lineage>
</organism>
<proteinExistence type="predicted"/>
<comment type="caution">
    <text evidence="2">The sequence shown here is derived from an EMBL/GenBank/DDBJ whole genome shotgun (WGS) entry which is preliminary data.</text>
</comment>
<reference evidence="2 3" key="1">
    <citation type="submission" date="2018-06" db="EMBL/GenBank/DDBJ databases">
        <title>Genomic Encyclopedia of Type Strains, Phase IV (KMG-IV): sequencing the most valuable type-strain genomes for metagenomic binning, comparative biology and taxonomic classification.</title>
        <authorList>
            <person name="Goeker M."/>
        </authorList>
    </citation>
    <scope>NUCLEOTIDE SEQUENCE [LARGE SCALE GENOMIC DNA]</scope>
    <source>
        <strain evidence="2 3">DSM 18048</strain>
    </source>
</reference>
<feature type="compositionally biased region" description="Polar residues" evidence="1">
    <location>
        <begin position="11"/>
        <end position="21"/>
    </location>
</feature>
<feature type="compositionally biased region" description="Basic and acidic residues" evidence="1">
    <location>
        <begin position="1"/>
        <end position="10"/>
    </location>
</feature>
<evidence type="ECO:0000256" key="1">
    <source>
        <dbReference type="SAM" id="MobiDB-lite"/>
    </source>
</evidence>
<feature type="compositionally biased region" description="Acidic residues" evidence="1">
    <location>
        <begin position="33"/>
        <end position="42"/>
    </location>
</feature>